<dbReference type="Proteomes" id="UP000182658">
    <property type="component" value="Unassembled WGS sequence"/>
</dbReference>
<keyword evidence="3" id="KW-1185">Reference proteome</keyword>
<evidence type="ECO:0000313" key="2">
    <source>
        <dbReference type="EMBL" id="OIW30191.1"/>
    </source>
</evidence>
<evidence type="ECO:0000259" key="1">
    <source>
        <dbReference type="Pfam" id="PF20150"/>
    </source>
</evidence>
<organism evidence="2 3">
    <name type="scientific">Coniochaeta ligniaria NRRL 30616</name>
    <dbReference type="NCBI Taxonomy" id="1408157"/>
    <lineage>
        <taxon>Eukaryota</taxon>
        <taxon>Fungi</taxon>
        <taxon>Dikarya</taxon>
        <taxon>Ascomycota</taxon>
        <taxon>Pezizomycotina</taxon>
        <taxon>Sordariomycetes</taxon>
        <taxon>Sordariomycetidae</taxon>
        <taxon>Coniochaetales</taxon>
        <taxon>Coniochaetaceae</taxon>
        <taxon>Coniochaeta</taxon>
    </lineage>
</organism>
<dbReference type="OrthoDB" id="3596450at2759"/>
<name>A0A1J7IRA7_9PEZI</name>
<gene>
    <name evidence="2" type="ORF">CONLIGDRAFT_714584</name>
</gene>
<dbReference type="InterPro" id="IPR045518">
    <property type="entry name" value="2EXR"/>
</dbReference>
<dbReference type="Pfam" id="PF20150">
    <property type="entry name" value="2EXR"/>
    <property type="match status" value="1"/>
</dbReference>
<sequence length="367" mass="42769">MSPTEFKYFPFLPKELRDQIWGYVVHNTQRRLLEDTGRAHFFTLYNVDDYSGERPLPEERRQARLVDAEEILYIDEDPLPQDPKHWNYGLAAPRADPWLPSTWDALDGLVLQLEWSACRESRDIALRHWLEVEPLEDKLVQEIAHFTSQDETRTLPIVLNRDLLVVRPLHMETMHWGQASSDFSWFFDKARNIALEFDPSWGYPAGPDRRRFGLYLPGEHIPLTIAPQQFVAHVPIYRALEKYCIIERTPTRTWFIDYRIRLLDGAVIDEEQLDGRRHVFRDSQYLYVEVEKDGKDWIYSAPDDGMDVHKFVEILASEVRSICMPGIEDGLGVLARVPLEEVEELGATPTGFPASSSTRFRSVVRRS</sequence>
<accession>A0A1J7IRA7</accession>
<dbReference type="AlphaFoldDB" id="A0A1J7IRA7"/>
<reference evidence="2 3" key="1">
    <citation type="submission" date="2016-10" db="EMBL/GenBank/DDBJ databases">
        <title>Draft genome sequence of Coniochaeta ligniaria NRRL30616, a lignocellulolytic fungus for bioabatement of inhibitors in plant biomass hydrolysates.</title>
        <authorList>
            <consortium name="DOE Joint Genome Institute"/>
            <person name="Jimenez D.J."/>
            <person name="Hector R.E."/>
            <person name="Riley R."/>
            <person name="Sun H."/>
            <person name="Grigoriev I.V."/>
            <person name="Van Elsas J.D."/>
            <person name="Nichols N.N."/>
        </authorList>
    </citation>
    <scope>NUCLEOTIDE SEQUENCE [LARGE SCALE GENOMIC DNA]</scope>
    <source>
        <strain evidence="2 3">NRRL 30616</strain>
    </source>
</reference>
<dbReference type="EMBL" id="KV875097">
    <property type="protein sequence ID" value="OIW30191.1"/>
    <property type="molecule type" value="Genomic_DNA"/>
</dbReference>
<feature type="domain" description="2EXR" evidence="1">
    <location>
        <begin position="6"/>
        <end position="128"/>
    </location>
</feature>
<dbReference type="InParanoid" id="A0A1J7IRA7"/>
<protein>
    <recommendedName>
        <fullName evidence="1">2EXR domain-containing protein</fullName>
    </recommendedName>
</protein>
<proteinExistence type="predicted"/>
<evidence type="ECO:0000313" key="3">
    <source>
        <dbReference type="Proteomes" id="UP000182658"/>
    </source>
</evidence>